<keyword evidence="3" id="KW-1185">Reference proteome</keyword>
<dbReference type="EMBL" id="KE343505">
    <property type="protein sequence ID" value="EXB31253.1"/>
    <property type="molecule type" value="Genomic_DNA"/>
</dbReference>
<dbReference type="AlphaFoldDB" id="W9QEV2"/>
<organism evidence="2 3">
    <name type="scientific">Morus notabilis</name>
    <dbReference type="NCBI Taxonomy" id="981085"/>
    <lineage>
        <taxon>Eukaryota</taxon>
        <taxon>Viridiplantae</taxon>
        <taxon>Streptophyta</taxon>
        <taxon>Embryophyta</taxon>
        <taxon>Tracheophyta</taxon>
        <taxon>Spermatophyta</taxon>
        <taxon>Magnoliopsida</taxon>
        <taxon>eudicotyledons</taxon>
        <taxon>Gunneridae</taxon>
        <taxon>Pentapetalae</taxon>
        <taxon>rosids</taxon>
        <taxon>fabids</taxon>
        <taxon>Rosales</taxon>
        <taxon>Moraceae</taxon>
        <taxon>Moreae</taxon>
        <taxon>Morus</taxon>
    </lineage>
</organism>
<protein>
    <submittedName>
        <fullName evidence="2">Uncharacterized protein</fullName>
    </submittedName>
</protein>
<proteinExistence type="predicted"/>
<dbReference type="Proteomes" id="UP000030645">
    <property type="component" value="Unassembled WGS sequence"/>
</dbReference>
<keyword evidence="1" id="KW-0175">Coiled coil</keyword>
<evidence type="ECO:0000313" key="3">
    <source>
        <dbReference type="Proteomes" id="UP000030645"/>
    </source>
</evidence>
<evidence type="ECO:0000313" key="2">
    <source>
        <dbReference type="EMBL" id="EXB31253.1"/>
    </source>
</evidence>
<reference evidence="3" key="1">
    <citation type="submission" date="2013-01" db="EMBL/GenBank/DDBJ databases">
        <title>Draft Genome Sequence of a Mulberry Tree, Morus notabilis C.K. Schneid.</title>
        <authorList>
            <person name="He N."/>
            <person name="Zhao S."/>
        </authorList>
    </citation>
    <scope>NUCLEOTIDE SEQUENCE</scope>
</reference>
<sequence length="94" mass="10744">MPSTNSNPSPDQPMEPIDIDLLQDDLATLPPNPLQFINNLKKHVASLECDLQNVRQSRDAWYSEYHILRHQNDDMAQEMESMNAQLIKNGVLEA</sequence>
<gene>
    <name evidence="2" type="ORF">L484_014736</name>
</gene>
<accession>W9QEV2</accession>
<feature type="coiled-coil region" evidence="1">
    <location>
        <begin position="37"/>
        <end position="85"/>
    </location>
</feature>
<name>W9QEV2_9ROSA</name>
<evidence type="ECO:0000256" key="1">
    <source>
        <dbReference type="SAM" id="Coils"/>
    </source>
</evidence>